<evidence type="ECO:0000256" key="1">
    <source>
        <dbReference type="SAM" id="MobiDB-lite"/>
    </source>
</evidence>
<feature type="region of interest" description="Disordered" evidence="1">
    <location>
        <begin position="304"/>
        <end position="324"/>
    </location>
</feature>
<dbReference type="Gene3D" id="3.80.10.10">
    <property type="entry name" value="Ribonuclease Inhibitor"/>
    <property type="match status" value="1"/>
</dbReference>
<dbReference type="Proteomes" id="UP000305948">
    <property type="component" value="Unassembled WGS sequence"/>
</dbReference>
<dbReference type="OrthoDB" id="9994419at2759"/>
<dbReference type="AlphaFoldDB" id="A0A5C3MZC4"/>
<dbReference type="STRING" id="5364.A0A5C3MZC4"/>
<reference evidence="2 3" key="1">
    <citation type="journal article" date="2019" name="Nat. Ecol. Evol.">
        <title>Megaphylogeny resolves global patterns of mushroom evolution.</title>
        <authorList>
            <person name="Varga T."/>
            <person name="Krizsan K."/>
            <person name="Foldi C."/>
            <person name="Dima B."/>
            <person name="Sanchez-Garcia M."/>
            <person name="Sanchez-Ramirez S."/>
            <person name="Szollosi G.J."/>
            <person name="Szarkandi J.G."/>
            <person name="Papp V."/>
            <person name="Albert L."/>
            <person name="Andreopoulos W."/>
            <person name="Angelini C."/>
            <person name="Antonin V."/>
            <person name="Barry K.W."/>
            <person name="Bougher N.L."/>
            <person name="Buchanan P."/>
            <person name="Buyck B."/>
            <person name="Bense V."/>
            <person name="Catcheside P."/>
            <person name="Chovatia M."/>
            <person name="Cooper J."/>
            <person name="Damon W."/>
            <person name="Desjardin D."/>
            <person name="Finy P."/>
            <person name="Geml J."/>
            <person name="Haridas S."/>
            <person name="Hughes K."/>
            <person name="Justo A."/>
            <person name="Karasinski D."/>
            <person name="Kautmanova I."/>
            <person name="Kiss B."/>
            <person name="Kocsube S."/>
            <person name="Kotiranta H."/>
            <person name="LaButti K.M."/>
            <person name="Lechner B.E."/>
            <person name="Liimatainen K."/>
            <person name="Lipzen A."/>
            <person name="Lukacs Z."/>
            <person name="Mihaltcheva S."/>
            <person name="Morgado L.N."/>
            <person name="Niskanen T."/>
            <person name="Noordeloos M.E."/>
            <person name="Ohm R.A."/>
            <person name="Ortiz-Santana B."/>
            <person name="Ovrebo C."/>
            <person name="Racz N."/>
            <person name="Riley R."/>
            <person name="Savchenko A."/>
            <person name="Shiryaev A."/>
            <person name="Soop K."/>
            <person name="Spirin V."/>
            <person name="Szebenyi C."/>
            <person name="Tomsovsky M."/>
            <person name="Tulloss R.E."/>
            <person name="Uehling J."/>
            <person name="Grigoriev I.V."/>
            <person name="Vagvolgyi C."/>
            <person name="Papp T."/>
            <person name="Martin F.M."/>
            <person name="Miettinen O."/>
            <person name="Hibbett D.S."/>
            <person name="Nagy L.G."/>
        </authorList>
    </citation>
    <scope>NUCLEOTIDE SEQUENCE [LARGE SCALE GENOMIC DNA]</scope>
    <source>
        <strain evidence="2 3">OMC1185</strain>
    </source>
</reference>
<dbReference type="EMBL" id="ML213514">
    <property type="protein sequence ID" value="TFK50115.1"/>
    <property type="molecule type" value="Genomic_DNA"/>
</dbReference>
<dbReference type="PANTHER" id="PTHR13318">
    <property type="entry name" value="PARTNER OF PAIRED, ISOFORM B-RELATED"/>
    <property type="match status" value="1"/>
</dbReference>
<feature type="region of interest" description="Disordered" evidence="1">
    <location>
        <begin position="653"/>
        <end position="677"/>
    </location>
</feature>
<dbReference type="PANTHER" id="PTHR13318:SF190">
    <property type="entry name" value="PARTNER OF PAIRED, ISOFORM B"/>
    <property type="match status" value="1"/>
</dbReference>
<organism evidence="2 3">
    <name type="scientific">Heliocybe sulcata</name>
    <dbReference type="NCBI Taxonomy" id="5364"/>
    <lineage>
        <taxon>Eukaryota</taxon>
        <taxon>Fungi</taxon>
        <taxon>Dikarya</taxon>
        <taxon>Basidiomycota</taxon>
        <taxon>Agaricomycotina</taxon>
        <taxon>Agaricomycetes</taxon>
        <taxon>Gloeophyllales</taxon>
        <taxon>Gloeophyllaceae</taxon>
        <taxon>Heliocybe</taxon>
    </lineage>
</organism>
<keyword evidence="3" id="KW-1185">Reference proteome</keyword>
<evidence type="ECO:0008006" key="4">
    <source>
        <dbReference type="Google" id="ProtNLM"/>
    </source>
</evidence>
<evidence type="ECO:0000313" key="2">
    <source>
        <dbReference type="EMBL" id="TFK50115.1"/>
    </source>
</evidence>
<dbReference type="InterPro" id="IPR032675">
    <property type="entry name" value="LRR_dom_sf"/>
</dbReference>
<dbReference type="InterPro" id="IPR006553">
    <property type="entry name" value="Leu-rich_rpt_Cys-con_subtyp"/>
</dbReference>
<gene>
    <name evidence="2" type="ORF">OE88DRAFT_1809138</name>
</gene>
<proteinExistence type="predicted"/>
<protein>
    <recommendedName>
        <fullName evidence="4">F-box domain-containing protein</fullName>
    </recommendedName>
</protein>
<name>A0A5C3MZC4_9AGAM</name>
<sequence length="731" mass="79556">MSAIDFTTPSHSGANPFPPELLLAICAHVYCAGIPPLQPSLDPLFVSDHGIPTSLPSSLPPANWPEHVVRKTLLSLSLTNRAWHEAAKPWLWRKVEVRMPRSWLSLIDAVLGGEDDEAAEEQVAIVVGQTLKEAENAVLAARNILGEQADPESAEKLHQTILATLGGPGGPIPLELLSPPASREPSPRRVRAKSKSPVRWKVMRSINDAFQAVLGRDEVGVYVPIPEDPSPGRYLRHLDFNHFRTIGMRRSVEEGVNSRFVTGGRLEAILKEMPNLTTFGATEYMDGALTLPVLKELFLRGSTSRGRRSRGRTPDSADSDEEEKERLRYCKELEAVDFTGCVSAVFVQALTEFVNTYLTPAADAEDDSAAGRRSRDNTHVLHGLERLGFYGAKSLAPTVLHQFILACPSLTHLDLSCTRITPELLASLGGSSLRLHSLSLGRCVRLTGESICDFFITAKAVRDVRELSLYGDATFPCPLSEDEVREFLSRAPCITSGKLRYLDLSSARLTREVLLDVCPAQPHLRSLGLSHIPQLPLDAISEFVKTKAPGLEVLTLAGTSPELGYAQVRVPLRAASLALHAKIIRPLCSAPVSFSLSAPVTAPVQPPTRLRVIELSPALLGGLGAGAGTWRVVKSKGGRGWYVDVASGWVTSPTHVDSQKSRGQGQSGDHLRRDLPRDHHLRVEMERLSDANGNVNSGVGWHARKMEILHGQGLLGREDGLYGAVSFAYQG</sequence>
<accession>A0A5C3MZC4</accession>
<dbReference type="SUPFAM" id="SSF52047">
    <property type="entry name" value="RNI-like"/>
    <property type="match status" value="1"/>
</dbReference>
<dbReference type="GO" id="GO:0031146">
    <property type="term" value="P:SCF-dependent proteasomal ubiquitin-dependent protein catabolic process"/>
    <property type="evidence" value="ECO:0007669"/>
    <property type="project" value="TreeGrafter"/>
</dbReference>
<feature type="compositionally biased region" description="Polar residues" evidence="1">
    <location>
        <begin position="653"/>
        <end position="664"/>
    </location>
</feature>
<dbReference type="SMART" id="SM00367">
    <property type="entry name" value="LRR_CC"/>
    <property type="match status" value="3"/>
</dbReference>
<dbReference type="GO" id="GO:0019005">
    <property type="term" value="C:SCF ubiquitin ligase complex"/>
    <property type="evidence" value="ECO:0007669"/>
    <property type="project" value="TreeGrafter"/>
</dbReference>
<evidence type="ECO:0000313" key="3">
    <source>
        <dbReference type="Proteomes" id="UP000305948"/>
    </source>
</evidence>